<dbReference type="Proteomes" id="UP000176299">
    <property type="component" value="Unassembled WGS sequence"/>
</dbReference>
<dbReference type="SUPFAM" id="SSF48208">
    <property type="entry name" value="Six-hairpin glycosidases"/>
    <property type="match status" value="1"/>
</dbReference>
<protein>
    <recommendedName>
        <fullName evidence="4">Mannosylglycerate hydrolase MGH1-like glycoside hydrolase domain-containing protein</fullName>
    </recommendedName>
</protein>
<organism evidence="5 6">
    <name type="scientific">Candidatus Woykebacteria bacterium GWA1_44_8</name>
    <dbReference type="NCBI Taxonomy" id="1802591"/>
    <lineage>
        <taxon>Bacteria</taxon>
        <taxon>Candidatus Woykeibacteriota</taxon>
    </lineage>
</organism>
<reference evidence="5 6" key="1">
    <citation type="journal article" date="2016" name="Nat. Commun.">
        <title>Thousands of microbial genomes shed light on interconnected biogeochemical processes in an aquifer system.</title>
        <authorList>
            <person name="Anantharaman K."/>
            <person name="Brown C.T."/>
            <person name="Hug L.A."/>
            <person name="Sharon I."/>
            <person name="Castelle C.J."/>
            <person name="Probst A.J."/>
            <person name="Thomas B.C."/>
            <person name="Singh A."/>
            <person name="Wilkins M.J."/>
            <person name="Karaoz U."/>
            <person name="Brodie E.L."/>
            <person name="Williams K.H."/>
            <person name="Hubbard S.S."/>
            <person name="Banfield J.F."/>
        </authorList>
    </citation>
    <scope>NUCLEOTIDE SEQUENCE [LARGE SCALE GENOMIC DNA]</scope>
</reference>
<keyword evidence="3" id="KW-0326">Glycosidase</keyword>
<accession>A0A1G1W2I9</accession>
<comment type="similarity">
    <text evidence="1">Belongs to the glycosyl hydrolase 63 family.</text>
</comment>
<dbReference type="EMBL" id="MHCN01000010">
    <property type="protein sequence ID" value="OGY21861.1"/>
    <property type="molecule type" value="Genomic_DNA"/>
</dbReference>
<dbReference type="GO" id="GO:0006487">
    <property type="term" value="P:protein N-linked glycosylation"/>
    <property type="evidence" value="ECO:0007669"/>
    <property type="project" value="TreeGrafter"/>
</dbReference>
<gene>
    <name evidence="5" type="ORF">A2113_00855</name>
</gene>
<evidence type="ECO:0000256" key="2">
    <source>
        <dbReference type="ARBA" id="ARBA00022801"/>
    </source>
</evidence>
<keyword evidence="2" id="KW-0378">Hydrolase</keyword>
<dbReference type="GO" id="GO:0009311">
    <property type="term" value="P:oligosaccharide metabolic process"/>
    <property type="evidence" value="ECO:0007669"/>
    <property type="project" value="InterPro"/>
</dbReference>
<dbReference type="InterPro" id="IPR008928">
    <property type="entry name" value="6-hairpin_glycosidase_sf"/>
</dbReference>
<dbReference type="InterPro" id="IPR012341">
    <property type="entry name" value="6hp_glycosidase-like_sf"/>
</dbReference>
<dbReference type="Gene3D" id="1.50.10.10">
    <property type="match status" value="1"/>
</dbReference>
<comment type="caution">
    <text evidence="5">The sequence shown here is derived from an EMBL/GenBank/DDBJ whole genome shotgun (WGS) entry which is preliminary data.</text>
</comment>
<dbReference type="AlphaFoldDB" id="A0A1G1W2I9"/>
<dbReference type="PANTHER" id="PTHR10412">
    <property type="entry name" value="MANNOSYL-OLIGOSACCHARIDE GLUCOSIDASE"/>
    <property type="match status" value="1"/>
</dbReference>
<dbReference type="InterPro" id="IPR004888">
    <property type="entry name" value="Glycoside_hydrolase_63"/>
</dbReference>
<name>A0A1G1W2I9_9BACT</name>
<evidence type="ECO:0000256" key="3">
    <source>
        <dbReference type="ARBA" id="ARBA00023295"/>
    </source>
</evidence>
<evidence type="ECO:0000313" key="5">
    <source>
        <dbReference type="EMBL" id="OGY21861.1"/>
    </source>
</evidence>
<dbReference type="STRING" id="1802591.A2113_00855"/>
<proteinExistence type="inferred from homology"/>
<sequence length="424" mass="48719">MKGTASQEIIDDAKRVLYGNLKIGFCRWAGTEYKYVSPAKDHYPHQWFWDSCFHAIVLSHFDIELAKNEILSLLKIQRPDGFVPHMIFWEQGILGWREILRPLESRPSVSPKTSQLIQPPLLAEAVEAIYKKEKEVGFLYEILPKLSSYYRWLARERDPDNDGLISIIAPYESGMDQSPSYDPVLGLDGSSAIFASLAGRTVTFRNMIHRYNLKKIFNADYFIVEDVMVNSIYIKNLQILSRLLHEIDHEEAAREFHQLAAKAKGTLIKKCYDSKEGFFYDRYGSEEKIARVKTIKGLFPLVLDLPKTIVKRLVSDHLFSRDEFDLPFAVPTVARSEKAFSAAPVIIAKEPIIWRGPTWINTNWYIVNGLKHHGFDKEAKRLAERSVDLIRQSGFREFFNPFTGEGYGPSNFGWSTLVVDMLLS</sequence>
<evidence type="ECO:0000259" key="4">
    <source>
        <dbReference type="Pfam" id="PF22422"/>
    </source>
</evidence>
<evidence type="ECO:0000256" key="1">
    <source>
        <dbReference type="ARBA" id="ARBA00010833"/>
    </source>
</evidence>
<evidence type="ECO:0000313" key="6">
    <source>
        <dbReference type="Proteomes" id="UP000176299"/>
    </source>
</evidence>
<dbReference type="Pfam" id="PF22422">
    <property type="entry name" value="MGH1-like_GH"/>
    <property type="match status" value="1"/>
</dbReference>
<dbReference type="InterPro" id="IPR054491">
    <property type="entry name" value="MGH1-like_GH"/>
</dbReference>
<feature type="domain" description="Mannosylglycerate hydrolase MGH1-like glycoside hydrolase" evidence="4">
    <location>
        <begin position="43"/>
        <end position="415"/>
    </location>
</feature>
<dbReference type="GO" id="GO:0004573">
    <property type="term" value="F:Glc3Man9GlcNAc2 oligosaccharide glucosidase activity"/>
    <property type="evidence" value="ECO:0007669"/>
    <property type="project" value="InterPro"/>
</dbReference>
<dbReference type="PANTHER" id="PTHR10412:SF11">
    <property type="entry name" value="MANNOSYL-OLIGOSACCHARIDE GLUCOSIDASE"/>
    <property type="match status" value="1"/>
</dbReference>